<proteinExistence type="predicted"/>
<dbReference type="PANTHER" id="PTHR30336:SF20">
    <property type="entry name" value="DUF218 DOMAIN-CONTAINING PROTEIN"/>
    <property type="match status" value="1"/>
</dbReference>
<dbReference type="InterPro" id="IPR014729">
    <property type="entry name" value="Rossmann-like_a/b/a_fold"/>
</dbReference>
<feature type="domain" description="DUF218" evidence="1">
    <location>
        <begin position="26"/>
        <end position="167"/>
    </location>
</feature>
<dbReference type="Pfam" id="PF02698">
    <property type="entry name" value="DUF218"/>
    <property type="match status" value="1"/>
</dbReference>
<dbReference type="KEGG" id="emo:DM558_15525"/>
<evidence type="ECO:0000259" key="1">
    <source>
        <dbReference type="Pfam" id="PF02698"/>
    </source>
</evidence>
<organism evidence="2 3">
    <name type="scientific">Entomomonas moraniae</name>
    <dbReference type="NCBI Taxonomy" id="2213226"/>
    <lineage>
        <taxon>Bacteria</taxon>
        <taxon>Pseudomonadati</taxon>
        <taxon>Pseudomonadota</taxon>
        <taxon>Gammaproteobacteria</taxon>
        <taxon>Pseudomonadales</taxon>
        <taxon>Pseudomonadaceae</taxon>
        <taxon>Entomomonas</taxon>
    </lineage>
</organism>
<dbReference type="CDD" id="cd06259">
    <property type="entry name" value="YdcF-like"/>
    <property type="match status" value="1"/>
</dbReference>
<reference evidence="3" key="1">
    <citation type="submission" date="2018-06" db="EMBL/GenBank/DDBJ databases">
        <title>Complete genome of Pseudomonas insecticola strain QZS01.</title>
        <authorList>
            <person name="Wang J."/>
            <person name="Su Q."/>
        </authorList>
    </citation>
    <scope>NUCLEOTIDE SEQUENCE [LARGE SCALE GENOMIC DNA]</scope>
    <source>
        <strain evidence="3">QZS01</strain>
    </source>
</reference>
<dbReference type="Proteomes" id="UP000273143">
    <property type="component" value="Chromosome"/>
</dbReference>
<evidence type="ECO:0000313" key="2">
    <source>
        <dbReference type="EMBL" id="AZS52281.1"/>
    </source>
</evidence>
<dbReference type="InterPro" id="IPR003848">
    <property type="entry name" value="DUF218"/>
</dbReference>
<dbReference type="Gene3D" id="3.40.50.620">
    <property type="entry name" value="HUPs"/>
    <property type="match status" value="1"/>
</dbReference>
<dbReference type="PANTHER" id="PTHR30336">
    <property type="entry name" value="INNER MEMBRANE PROTEIN, PROBABLE PERMEASE"/>
    <property type="match status" value="1"/>
</dbReference>
<protein>
    <submittedName>
        <fullName evidence="2">YdcF family protein</fullName>
    </submittedName>
</protein>
<dbReference type="GO" id="GO:0005886">
    <property type="term" value="C:plasma membrane"/>
    <property type="evidence" value="ECO:0007669"/>
    <property type="project" value="TreeGrafter"/>
</dbReference>
<name>A0A3Q9JLC0_9GAMM</name>
<accession>A0A3Q9JLC0</accession>
<evidence type="ECO:0000313" key="3">
    <source>
        <dbReference type="Proteomes" id="UP000273143"/>
    </source>
</evidence>
<dbReference type="AlphaFoldDB" id="A0A3Q9JLC0"/>
<dbReference type="EMBL" id="CP029822">
    <property type="protein sequence ID" value="AZS52281.1"/>
    <property type="molecule type" value="Genomic_DNA"/>
</dbReference>
<dbReference type="InterPro" id="IPR051599">
    <property type="entry name" value="Cell_Envelope_Assoc"/>
</dbReference>
<sequence length="178" mass="19744">MIPIIFITLIFTIILLNAKDNVFKADLIVVLGNKVSPSGIPSRGLAVRLNKAIEIYQQGYAPRILVSGGTGKEGFNEAIAMSNYLIARGIPSSAIIRDTEGVNTRATANNTYLYMQKNHLQSAIIVSQYYHIARTKLAFKRAGIKKIGQASPDYISGKDFFSVIRELFGYPVYWLNIK</sequence>
<keyword evidence="3" id="KW-1185">Reference proteome</keyword>
<gene>
    <name evidence="2" type="ORF">DM558_15525</name>
</gene>